<accession>A0A1H7RC05</accession>
<dbReference type="Pfam" id="PF13328">
    <property type="entry name" value="HD_4"/>
    <property type="match status" value="1"/>
</dbReference>
<sequence>MPPTMPESAQPTWLTLDEVEAVARAAHAAQVDKVGRPYAEHLAAVALGTAQHGGDEAQVAAAWLHDAVEDDVLTAEWLAAAALPQRTKDIVLAMTRREGEGLPDYTARILATPGASTVKDADLASNAAPERLALLPDAALRARLTAKYDQMRRLLHPETVVAPAAGAGGEGDPTDEALLAGLDRGAAAWGRLTDFASGWAVQPGDAEWDGRHPVYGPRVHAVTEALSAIGAVTPAYHWNAFGLPHLQPDGTLTPADAVRTATALVRGERFTAGTLLAAWKNGRLSATARALGLWYETGEG</sequence>
<dbReference type="Proteomes" id="UP000183015">
    <property type="component" value="Unassembled WGS sequence"/>
</dbReference>
<dbReference type="SUPFAM" id="SSF109604">
    <property type="entry name" value="HD-domain/PDEase-like"/>
    <property type="match status" value="1"/>
</dbReference>
<dbReference type="Gene3D" id="1.10.3210.10">
    <property type="entry name" value="Hypothetical protein af1432"/>
    <property type="match status" value="1"/>
</dbReference>
<gene>
    <name evidence="1" type="ORF">SAMN05414137_11042</name>
</gene>
<organism evidence="1 2">
    <name type="scientific">Streptacidiphilus jiangxiensis</name>
    <dbReference type="NCBI Taxonomy" id="235985"/>
    <lineage>
        <taxon>Bacteria</taxon>
        <taxon>Bacillati</taxon>
        <taxon>Actinomycetota</taxon>
        <taxon>Actinomycetes</taxon>
        <taxon>Kitasatosporales</taxon>
        <taxon>Streptomycetaceae</taxon>
        <taxon>Streptacidiphilus</taxon>
    </lineage>
</organism>
<proteinExistence type="predicted"/>
<dbReference type="eggNOG" id="COG0317">
    <property type="taxonomic scope" value="Bacteria"/>
</dbReference>
<dbReference type="STRING" id="235985.SAMN05414137_11042"/>
<dbReference type="AlphaFoldDB" id="A0A1H7RC05"/>
<dbReference type="EMBL" id="FOAZ01000010">
    <property type="protein sequence ID" value="SEL57723.1"/>
    <property type="molecule type" value="Genomic_DNA"/>
</dbReference>
<protein>
    <submittedName>
        <fullName evidence="1">HD domain-containing protein</fullName>
    </submittedName>
</protein>
<evidence type="ECO:0000313" key="1">
    <source>
        <dbReference type="EMBL" id="SEL57723.1"/>
    </source>
</evidence>
<evidence type="ECO:0000313" key="2">
    <source>
        <dbReference type="Proteomes" id="UP000183015"/>
    </source>
</evidence>
<reference evidence="2" key="1">
    <citation type="submission" date="2016-10" db="EMBL/GenBank/DDBJ databases">
        <authorList>
            <person name="Varghese N."/>
        </authorList>
    </citation>
    <scope>NUCLEOTIDE SEQUENCE [LARGE SCALE GENOMIC DNA]</scope>
    <source>
        <strain evidence="2">DSM 45096 / BCRC 16803 / CGMCC 4.1857 / CIP 109030 / JCM 12277 / KCTC 19219 / NBRC 100920 / 33214</strain>
    </source>
</reference>
<keyword evidence="2" id="KW-1185">Reference proteome</keyword>
<dbReference type="Pfam" id="PF20118">
    <property type="entry name" value="DUF6508"/>
    <property type="match status" value="1"/>
</dbReference>
<name>A0A1H7RC05_STRJI</name>
<dbReference type="InterPro" id="IPR045425">
    <property type="entry name" value="DUF6508"/>
</dbReference>